<evidence type="ECO:0000256" key="3">
    <source>
        <dbReference type="ARBA" id="ARBA00023295"/>
    </source>
</evidence>
<evidence type="ECO:0000259" key="5">
    <source>
        <dbReference type="Pfam" id="PF01301"/>
    </source>
</evidence>
<dbReference type="InterPro" id="IPR048912">
    <property type="entry name" value="BetaGal1-like_ABD1"/>
</dbReference>
<dbReference type="GO" id="GO:0004553">
    <property type="term" value="F:hydrolase activity, hydrolyzing O-glycosyl compounds"/>
    <property type="evidence" value="ECO:0007669"/>
    <property type="project" value="InterPro"/>
</dbReference>
<dbReference type="InterPro" id="IPR008979">
    <property type="entry name" value="Galactose-bd-like_sf"/>
</dbReference>
<dbReference type="Pfam" id="PF01301">
    <property type="entry name" value="Glyco_hydro_35"/>
    <property type="match status" value="1"/>
</dbReference>
<accession>A0A6A4JXV9</accession>
<name>A0A6A4JXV9_APOLU</name>
<dbReference type="Pfam" id="PF21317">
    <property type="entry name" value="BetaGal_ABD_1"/>
    <property type="match status" value="1"/>
</dbReference>
<dbReference type="Gene3D" id="3.20.20.80">
    <property type="entry name" value="Glycosidases"/>
    <property type="match status" value="1"/>
</dbReference>
<dbReference type="OrthoDB" id="1657402at2759"/>
<dbReference type="InterPro" id="IPR001944">
    <property type="entry name" value="Glycoside_Hdrlase_35"/>
</dbReference>
<dbReference type="SUPFAM" id="SSF51445">
    <property type="entry name" value="(Trans)glycosidases"/>
    <property type="match status" value="1"/>
</dbReference>
<evidence type="ECO:0000259" key="7">
    <source>
        <dbReference type="Pfam" id="PF21467"/>
    </source>
</evidence>
<feature type="compositionally biased region" description="Acidic residues" evidence="4">
    <location>
        <begin position="96"/>
        <end position="108"/>
    </location>
</feature>
<feature type="domain" description="Beta-galactosidase galactose-binding" evidence="7">
    <location>
        <begin position="357"/>
        <end position="397"/>
    </location>
</feature>
<dbReference type="Proteomes" id="UP000466442">
    <property type="component" value="Unassembled WGS sequence"/>
</dbReference>
<dbReference type="PANTHER" id="PTHR23421">
    <property type="entry name" value="BETA-GALACTOSIDASE RELATED"/>
    <property type="match status" value="1"/>
</dbReference>
<dbReference type="SUPFAM" id="SSF49785">
    <property type="entry name" value="Galactose-binding domain-like"/>
    <property type="match status" value="1"/>
</dbReference>
<dbReference type="EMBL" id="WIXP02000004">
    <property type="protein sequence ID" value="KAF6212151.1"/>
    <property type="molecule type" value="Genomic_DNA"/>
</dbReference>
<sequence>MNSQFWVGCPTYWKDPDYNKLDVEVIKEDLLQMIYTGVGFNLYMFHGGTNFGLTSGLKTEGKYYLTSHDFDAPISESGDITPKYLEIQKLLGDVFGSDEEEKPEEVTNEENSQMSEDVEAPQAPGKGEYGKVLLTPVEALLDSQMACCRKSCISLFPKSMEEMNVRDGLMAYTTVLKDGAEKDAELKGTVRDRAYVILNNTDTIGIMENEDVLKLPKPVEEKSTLTFLVENQGRRPYKSGRSLTKGLFNMYLNGNLLDNWVISVFPFTGPKLIMKLQNNLRKKVRRAGRSKAEDTPMMKDGSENTPKKVDAIVPPALYIGTFTLPQESEEDDANKDKTHELDLESEISYEDLGDTFKDSYLDMTGWKKGIVFLNEFCLGRYWNVGPQRALFVPGSALLPYPWKNKITFLELEAAPKSLTTRFITTPEPEVVDVMDESVPIGGEATVKPDEGTAKPDEATAKPEEATAKPEDATAKPKDATAKPGDVEGGAPEGGKSPKETEAEKKLSREEATTEKPAENEVEKKEET</sequence>
<feature type="compositionally biased region" description="Basic and acidic residues" evidence="4">
    <location>
        <begin position="495"/>
        <end position="527"/>
    </location>
</feature>
<comment type="similarity">
    <text evidence="1">Belongs to the glycosyl hydrolase 35 family.</text>
</comment>
<comment type="caution">
    <text evidence="8">The sequence shown here is derived from an EMBL/GenBank/DDBJ whole genome shotgun (WGS) entry which is preliminary data.</text>
</comment>
<organism evidence="8 9">
    <name type="scientific">Apolygus lucorum</name>
    <name type="common">Small green plant bug</name>
    <name type="synonym">Lygocoris lucorum</name>
    <dbReference type="NCBI Taxonomy" id="248454"/>
    <lineage>
        <taxon>Eukaryota</taxon>
        <taxon>Metazoa</taxon>
        <taxon>Ecdysozoa</taxon>
        <taxon>Arthropoda</taxon>
        <taxon>Hexapoda</taxon>
        <taxon>Insecta</taxon>
        <taxon>Pterygota</taxon>
        <taxon>Neoptera</taxon>
        <taxon>Paraneoptera</taxon>
        <taxon>Hemiptera</taxon>
        <taxon>Heteroptera</taxon>
        <taxon>Panheteroptera</taxon>
        <taxon>Cimicomorpha</taxon>
        <taxon>Miridae</taxon>
        <taxon>Mirini</taxon>
        <taxon>Apolygus</taxon>
    </lineage>
</organism>
<evidence type="ECO:0000313" key="9">
    <source>
        <dbReference type="Proteomes" id="UP000466442"/>
    </source>
</evidence>
<feature type="region of interest" description="Disordered" evidence="4">
    <location>
        <begin position="96"/>
        <end position="127"/>
    </location>
</feature>
<evidence type="ECO:0000256" key="1">
    <source>
        <dbReference type="ARBA" id="ARBA00009809"/>
    </source>
</evidence>
<feature type="domain" description="Glycoside hydrolase 35 catalytic" evidence="5">
    <location>
        <begin position="1"/>
        <end position="92"/>
    </location>
</feature>
<evidence type="ECO:0000259" key="6">
    <source>
        <dbReference type="Pfam" id="PF21317"/>
    </source>
</evidence>
<dbReference type="Gene3D" id="2.60.120.260">
    <property type="entry name" value="Galactose-binding domain-like"/>
    <property type="match status" value="2"/>
</dbReference>
<gene>
    <name evidence="8" type="ORF">GE061_012672</name>
</gene>
<keyword evidence="9" id="KW-1185">Reference proteome</keyword>
<keyword evidence="3" id="KW-0326">Glycosidase</keyword>
<keyword evidence="2" id="KW-0378">Hydrolase</keyword>
<dbReference type="AlphaFoldDB" id="A0A6A4JXV9"/>
<dbReference type="InterPro" id="IPR031330">
    <property type="entry name" value="Gly_Hdrlase_35_cat"/>
</dbReference>
<evidence type="ECO:0000256" key="2">
    <source>
        <dbReference type="ARBA" id="ARBA00022801"/>
    </source>
</evidence>
<evidence type="ECO:0000313" key="8">
    <source>
        <dbReference type="EMBL" id="KAF6212151.1"/>
    </source>
</evidence>
<feature type="region of interest" description="Disordered" evidence="4">
    <location>
        <begin position="433"/>
        <end position="527"/>
    </location>
</feature>
<feature type="domain" description="Beta-galactosidase 1-like first all-beta" evidence="6">
    <location>
        <begin position="157"/>
        <end position="262"/>
    </location>
</feature>
<dbReference type="Pfam" id="PF21467">
    <property type="entry name" value="BetaGal_gal-bd"/>
    <property type="match status" value="1"/>
</dbReference>
<feature type="compositionally biased region" description="Basic and acidic residues" evidence="4">
    <location>
        <begin position="446"/>
        <end position="480"/>
    </location>
</feature>
<feature type="region of interest" description="Disordered" evidence="4">
    <location>
        <begin position="285"/>
        <end position="306"/>
    </location>
</feature>
<proteinExistence type="inferred from homology"/>
<dbReference type="GO" id="GO:0005975">
    <property type="term" value="P:carbohydrate metabolic process"/>
    <property type="evidence" value="ECO:0007669"/>
    <property type="project" value="InterPro"/>
</dbReference>
<dbReference type="InterPro" id="IPR017853">
    <property type="entry name" value="GH"/>
</dbReference>
<dbReference type="InterPro" id="IPR048913">
    <property type="entry name" value="BetaGal_gal-bd"/>
</dbReference>
<evidence type="ECO:0000256" key="4">
    <source>
        <dbReference type="SAM" id="MobiDB-lite"/>
    </source>
</evidence>
<protein>
    <submittedName>
        <fullName evidence="8">Uncharacterized protein</fullName>
    </submittedName>
</protein>
<reference evidence="8" key="1">
    <citation type="journal article" date="2021" name="Mol. Ecol. Resour.">
        <title>Apolygus lucorum genome provides insights into omnivorousness and mesophyll feeding.</title>
        <authorList>
            <person name="Liu Y."/>
            <person name="Liu H."/>
            <person name="Wang H."/>
            <person name="Huang T."/>
            <person name="Liu B."/>
            <person name="Yang B."/>
            <person name="Yin L."/>
            <person name="Li B."/>
            <person name="Zhang Y."/>
            <person name="Zhang S."/>
            <person name="Jiang F."/>
            <person name="Zhang X."/>
            <person name="Ren Y."/>
            <person name="Wang B."/>
            <person name="Wang S."/>
            <person name="Lu Y."/>
            <person name="Wu K."/>
            <person name="Fan W."/>
            <person name="Wang G."/>
        </authorList>
    </citation>
    <scope>NUCLEOTIDE SEQUENCE</scope>
    <source>
        <strain evidence="8">12Hb</strain>
    </source>
</reference>
<dbReference type="PRINTS" id="PR00742">
    <property type="entry name" value="GLHYDRLASE35"/>
</dbReference>
<feature type="compositionally biased region" description="Basic and acidic residues" evidence="4">
    <location>
        <begin position="290"/>
        <end position="306"/>
    </location>
</feature>